<evidence type="ECO:0000256" key="1">
    <source>
        <dbReference type="SAM" id="SignalP"/>
    </source>
</evidence>
<name>A0A1N7QRH2_9BACT</name>
<proteinExistence type="predicted"/>
<dbReference type="InterPro" id="IPR003343">
    <property type="entry name" value="Big_2"/>
</dbReference>
<feature type="domain" description="BIG2" evidence="2">
    <location>
        <begin position="376"/>
        <end position="446"/>
    </location>
</feature>
<dbReference type="NCBIfam" id="TIGR04131">
    <property type="entry name" value="Bac_Flav_CTERM"/>
    <property type="match status" value="1"/>
</dbReference>
<sequence length="936" mass="94900">MLTSNFWRSKRLFLLLCMLVNLCIIAHAAPVKWANTAPAFLYGGATLAVCTNSTQASISKGLETSDPDNGQTLSWSIVANPKHGTVTGIPVSIVTTGSNISPAAYYTPETGYAGLDSLTLQVSDGTASNTMVLYINMATDQATAISYGQSVFCASGYAPVTTSGITNGEYSGGTGLVVDKGSGLIDLETSLQGTYNVRYVYKGLNCTGTATALVTISAPSKVTIDYAGSPYCPSGAAAVTQTGATGGIYNAASGLDINSETGAINLANSTAGTYVVNYTVIDNNSCLSTTSDTVVVVDLKKVTAISGNTKVCAGATQVYTNGTTGGVWASNNTSIATVNAATGSVTGVTPGYITLSYTITNGSCVSKTDITVYVESFPYVDSIKGNGSICTGSTTQLSNTTVGGSWSTGDATIATVSNTGLVTGVAAGSVTISYSYSNGACSTVVTKEVMVKALPVATISYAGSPYCISGTAMVTLTGVTGGTFSSTTGLSIDAATGTINLAGSTPGTYTVKYQFSNGTCGDATTTSVTVKALPVATVSYIGSPYCATGSAAVYQTGETGGAYSALTGLAINATTGAVNLATSQAGSYTVTYTFGAGTCVNKATTTIVVNTIPALPSITANGALGFCAGGNVVLTSSATANNQWMKNGGAINGATSKTLTVNAAGGYSVTVNNNGCSVVSDLKQVTVYELPTAAITADGSLAICEGSSVKLTSSSNIINQWLLNGAAIAGATSNVFNAGKAGSYGLIVTTTNGCVDTSDNVEVTVNALPELTLSSAAGQLITKGGSTQLTVTSNGAIASTYWTPATSLDNPLSTTPVATPLENTLYTATVTDDKGCEASDTISIQVTEEFKVSARSVITPNGDGVNDQFIIDNVLAYPDNVLSVFDRNGKKLYEKHNYDNSWGGTNNGVLLAADTYMYVFTVQGRVVKKGTVTIVH</sequence>
<dbReference type="AlphaFoldDB" id="A0A1N7QRH2"/>
<accession>A0A1N7QRH2</accession>
<dbReference type="EMBL" id="FTOR01000006">
    <property type="protein sequence ID" value="SIT25374.1"/>
    <property type="molecule type" value="Genomic_DNA"/>
</dbReference>
<dbReference type="Gene3D" id="2.60.40.1080">
    <property type="match status" value="1"/>
</dbReference>
<feature type="chain" id="PRO_5012433264" evidence="1">
    <location>
        <begin position="29"/>
        <end position="936"/>
    </location>
</feature>
<evidence type="ECO:0000259" key="2">
    <source>
        <dbReference type="SMART" id="SM00635"/>
    </source>
</evidence>
<dbReference type="InterPro" id="IPR026341">
    <property type="entry name" value="T9SS_type_B"/>
</dbReference>
<dbReference type="Pfam" id="PF17963">
    <property type="entry name" value="Big_9"/>
    <property type="match status" value="1"/>
</dbReference>
<dbReference type="InterPro" id="IPR008964">
    <property type="entry name" value="Invasin/intimin_cell_adhesion"/>
</dbReference>
<dbReference type="Gene3D" id="2.60.40.10">
    <property type="entry name" value="Immunoglobulins"/>
    <property type="match status" value="1"/>
</dbReference>
<feature type="signal peptide" evidence="1">
    <location>
        <begin position="1"/>
        <end position="28"/>
    </location>
</feature>
<dbReference type="RefSeq" id="WP_076380487.1">
    <property type="nucleotide sequence ID" value="NZ_FTOR01000006.1"/>
</dbReference>
<keyword evidence="1" id="KW-0732">Signal</keyword>
<evidence type="ECO:0000313" key="3">
    <source>
        <dbReference type="EMBL" id="SIT25374.1"/>
    </source>
</evidence>
<dbReference type="Pfam" id="PF02368">
    <property type="entry name" value="Big_2"/>
    <property type="match status" value="1"/>
</dbReference>
<dbReference type="Pfam" id="PF13585">
    <property type="entry name" value="CHU_C"/>
    <property type="match status" value="1"/>
</dbReference>
<keyword evidence="4" id="KW-1185">Reference proteome</keyword>
<reference evidence="4" key="1">
    <citation type="submission" date="2017-01" db="EMBL/GenBank/DDBJ databases">
        <authorList>
            <person name="Varghese N."/>
            <person name="Submissions S."/>
        </authorList>
    </citation>
    <scope>NUCLEOTIDE SEQUENCE [LARGE SCALE GENOMIC DNA]</scope>
    <source>
        <strain evidence="4">DSM 21054</strain>
    </source>
</reference>
<dbReference type="STRING" id="477680.SAMN05421788_106298"/>
<evidence type="ECO:0000313" key="4">
    <source>
        <dbReference type="Proteomes" id="UP000186917"/>
    </source>
</evidence>
<dbReference type="SUPFAM" id="SSF49373">
    <property type="entry name" value="Invasin/intimin cell-adhesion fragments"/>
    <property type="match status" value="1"/>
</dbReference>
<dbReference type="Proteomes" id="UP000186917">
    <property type="component" value="Unassembled WGS sequence"/>
</dbReference>
<dbReference type="SMART" id="SM00635">
    <property type="entry name" value="BID_2"/>
    <property type="match status" value="2"/>
</dbReference>
<gene>
    <name evidence="3" type="ORF">SAMN05421788_106298</name>
</gene>
<protein>
    <submittedName>
        <fullName evidence="3">Gliding motility-associated C-terminal domain-containing protein</fullName>
    </submittedName>
</protein>
<organism evidence="3 4">
    <name type="scientific">Filimonas lacunae</name>
    <dbReference type="NCBI Taxonomy" id="477680"/>
    <lineage>
        <taxon>Bacteria</taxon>
        <taxon>Pseudomonadati</taxon>
        <taxon>Bacteroidota</taxon>
        <taxon>Chitinophagia</taxon>
        <taxon>Chitinophagales</taxon>
        <taxon>Chitinophagaceae</taxon>
        <taxon>Filimonas</taxon>
    </lineage>
</organism>
<feature type="domain" description="BIG2" evidence="2">
    <location>
        <begin position="298"/>
        <end position="369"/>
    </location>
</feature>
<dbReference type="InterPro" id="IPR013783">
    <property type="entry name" value="Ig-like_fold"/>
</dbReference>